<dbReference type="NCBIfam" id="TIGR01213">
    <property type="entry name" value="pseudo_Pus10arc"/>
    <property type="match status" value="1"/>
</dbReference>
<evidence type="ECO:0000256" key="2">
    <source>
        <dbReference type="ARBA" id="ARBA00012787"/>
    </source>
</evidence>
<evidence type="ECO:0000256" key="6">
    <source>
        <dbReference type="ARBA" id="ARBA00079393"/>
    </source>
</evidence>
<evidence type="ECO:0000256" key="3">
    <source>
        <dbReference type="ARBA" id="ARBA00022694"/>
    </source>
</evidence>
<dbReference type="Proteomes" id="UP000239899">
    <property type="component" value="Unassembled WGS sequence"/>
</dbReference>
<dbReference type="InterPro" id="IPR020103">
    <property type="entry name" value="PsdUridine_synth_cat_dom_sf"/>
</dbReference>
<dbReference type="Gene3D" id="3.30.70.2510">
    <property type="match status" value="1"/>
</dbReference>
<comment type="caution">
    <text evidence="10">The sequence shown here is derived from an EMBL/GenBank/DDBJ whole genome shotgun (WGS) entry which is preliminary data.</text>
</comment>
<dbReference type="InterPro" id="IPR039894">
    <property type="entry name" value="Pus10-like"/>
</dbReference>
<evidence type="ECO:0000256" key="7">
    <source>
        <dbReference type="ARBA" id="ARBA00083669"/>
    </source>
</evidence>
<dbReference type="GO" id="GO:0031119">
    <property type="term" value="P:tRNA pseudouridine synthesis"/>
    <property type="evidence" value="ECO:0007669"/>
    <property type="project" value="UniProtKB-ARBA"/>
</dbReference>
<proteinExistence type="inferred from homology"/>
<keyword evidence="11" id="KW-1185">Reference proteome</keyword>
<keyword evidence="4" id="KW-0413">Isomerase</keyword>
<dbReference type="PANTHER" id="PTHR21568:SF0">
    <property type="entry name" value="TRNA PSEUDOURIDINE SYNTHASE PUS10"/>
    <property type="match status" value="1"/>
</dbReference>
<dbReference type="PANTHER" id="PTHR21568">
    <property type="entry name" value="TRNA PSEUDOURIDINE SYNTHASE PUS10"/>
    <property type="match status" value="1"/>
</dbReference>
<accession>A0A2P6TJ12</accession>
<feature type="compositionally biased region" description="Low complexity" evidence="8">
    <location>
        <begin position="178"/>
        <end position="195"/>
    </location>
</feature>
<sequence length="491" mass="52536">MEQLLEAVRSSAALPALLQEAAALQACGRCCLRLAGIRSAEAYLDSRLPSSGAEVLAALQRNEGQEDAAADAAADGQPSKRRRVEGEGQDLGAGTPEGEAAAAQLRKALDAKEAARLCFALALEAALGTRYDAQSDMRIALSISHPDAAGECGWLAPAGGGGGRQRRGWGRHGKQRQQGRGQAGQQQQQQQQQQGEAEPPALSDAVVQRLAAMPQGEFAAGCPPAAAQLASPTAPATVQLQARRLPVHIGGRYLKLRRGIPQSPWFIDGARKGEESVQEAIEQAVLPSLQADSYTMVSAGREDIDVRMLGEGRPFILEVHNARRRVPPPHELQQLEARVEEASHSGVAVRGLFGASPSQLALLKQGEQEKQKSYVAVCWLPRPLSDADVALLAGTHDLEVQQDTPIRVLHRRANLCRPKVIHELRAEALPSQPPGYFALHLRTQAGTYIKEFVHGDMGRTRPSLGDLLGCQAEIVSLDVTQIHMAFGAAES</sequence>
<dbReference type="FunFam" id="3.30.70.2510:FF:000001">
    <property type="entry name" value="tRNA pseudouridine synthase Pus10"/>
    <property type="match status" value="1"/>
</dbReference>
<dbReference type="GO" id="GO:0003723">
    <property type="term" value="F:RNA binding"/>
    <property type="evidence" value="ECO:0007669"/>
    <property type="project" value="InterPro"/>
</dbReference>
<dbReference type="STRING" id="3076.A0A2P6TJ12"/>
<evidence type="ECO:0000259" key="9">
    <source>
        <dbReference type="Pfam" id="PF21238"/>
    </source>
</evidence>
<evidence type="ECO:0000256" key="4">
    <source>
        <dbReference type="ARBA" id="ARBA00023235"/>
    </source>
</evidence>
<protein>
    <recommendedName>
        <fullName evidence="2">tRNA pseudouridine(55) synthase</fullName>
        <ecNumber evidence="2">5.4.99.25</ecNumber>
    </recommendedName>
    <alternativeName>
        <fullName evidence="7">tRNA pseudouridine 55 synthase</fullName>
    </alternativeName>
    <alternativeName>
        <fullName evidence="5">tRNA pseudouridylate synthase</fullName>
    </alternativeName>
    <alternativeName>
        <fullName evidence="6">tRNA-uridine isomerase</fullName>
    </alternativeName>
</protein>
<evidence type="ECO:0000313" key="11">
    <source>
        <dbReference type="Proteomes" id="UP000239899"/>
    </source>
</evidence>
<reference evidence="10 11" key="1">
    <citation type="journal article" date="2018" name="Plant J.">
        <title>Genome sequences of Chlorella sorokiniana UTEX 1602 and Micractinium conductrix SAG 241.80: implications to maltose excretion by a green alga.</title>
        <authorList>
            <person name="Arriola M.B."/>
            <person name="Velmurugan N."/>
            <person name="Zhang Y."/>
            <person name="Plunkett M.H."/>
            <person name="Hondzo H."/>
            <person name="Barney B.M."/>
        </authorList>
    </citation>
    <scope>NUCLEOTIDE SEQUENCE [LARGE SCALE GENOMIC DNA]</scope>
    <source>
        <strain evidence="11">UTEX 1602</strain>
    </source>
</reference>
<dbReference type="Pfam" id="PF21238">
    <property type="entry name" value="Pus10_C"/>
    <property type="match status" value="1"/>
</dbReference>
<dbReference type="OrthoDB" id="271937at2759"/>
<feature type="region of interest" description="Disordered" evidence="8">
    <location>
        <begin position="64"/>
        <end position="99"/>
    </location>
</feature>
<evidence type="ECO:0000256" key="5">
    <source>
        <dbReference type="ARBA" id="ARBA00075270"/>
    </source>
</evidence>
<gene>
    <name evidence="10" type="ORF">C2E21_7132</name>
</gene>
<evidence type="ECO:0000313" key="10">
    <source>
        <dbReference type="EMBL" id="PRW39241.1"/>
    </source>
</evidence>
<keyword evidence="3" id="KW-0819">tRNA processing</keyword>
<dbReference type="SUPFAM" id="SSF55120">
    <property type="entry name" value="Pseudouridine synthase"/>
    <property type="match status" value="1"/>
</dbReference>
<feature type="region of interest" description="Disordered" evidence="8">
    <location>
        <begin position="154"/>
        <end position="201"/>
    </location>
</feature>
<name>A0A2P6TJ12_CHLSO</name>
<dbReference type="Gene3D" id="3.30.70.3190">
    <property type="match status" value="1"/>
</dbReference>
<dbReference type="InterPro" id="IPR048741">
    <property type="entry name" value="Pus10-like_C"/>
</dbReference>
<organism evidence="10 11">
    <name type="scientific">Chlorella sorokiniana</name>
    <name type="common">Freshwater green alga</name>
    <dbReference type="NCBI Taxonomy" id="3076"/>
    <lineage>
        <taxon>Eukaryota</taxon>
        <taxon>Viridiplantae</taxon>
        <taxon>Chlorophyta</taxon>
        <taxon>core chlorophytes</taxon>
        <taxon>Trebouxiophyceae</taxon>
        <taxon>Chlorellales</taxon>
        <taxon>Chlorellaceae</taxon>
        <taxon>Chlorella clade</taxon>
        <taxon>Chlorella</taxon>
    </lineage>
</organism>
<dbReference type="FunFam" id="3.30.70.3190:FF:000001">
    <property type="entry name" value="tRNA pseudouridine synthase Pus10"/>
    <property type="match status" value="1"/>
</dbReference>
<dbReference type="EMBL" id="LHPG02000014">
    <property type="protein sequence ID" value="PRW39241.1"/>
    <property type="molecule type" value="Genomic_DNA"/>
</dbReference>
<evidence type="ECO:0000256" key="1">
    <source>
        <dbReference type="ARBA" id="ARBA00009652"/>
    </source>
</evidence>
<dbReference type="AlphaFoldDB" id="A0A2P6TJ12"/>
<comment type="similarity">
    <text evidence="1">Belongs to the pseudouridine synthase Pus10 family.</text>
</comment>
<feature type="domain" description="Pus10-like C-terminal" evidence="9">
    <location>
        <begin position="249"/>
        <end position="482"/>
    </location>
</feature>
<feature type="compositionally biased region" description="Basic residues" evidence="8">
    <location>
        <begin position="164"/>
        <end position="177"/>
    </location>
</feature>
<dbReference type="EC" id="5.4.99.25" evidence="2"/>
<evidence type="ECO:0000256" key="8">
    <source>
        <dbReference type="SAM" id="MobiDB-lite"/>
    </source>
</evidence>
<dbReference type="GO" id="GO:0160148">
    <property type="term" value="F:tRNA pseudouridine(55) synthase activity"/>
    <property type="evidence" value="ECO:0007669"/>
    <property type="project" value="UniProtKB-EC"/>
</dbReference>